<evidence type="ECO:0000313" key="2">
    <source>
        <dbReference type="Proteomes" id="UP001597438"/>
    </source>
</evidence>
<sequence length="152" mass="17633">MKNIYPVLFFFLGGLLSAQEFTISAELRPRFEYRHGYKSLFPDEADAAAFVSQRSRLNVAYNTENFEFYTSLQNIRVWGNVATLAAADINGISLHEAWGKYYLSPQFSFKIGRQEITYDDERMFGVELGPDRQKTRRVACQLYQRGVHRLDV</sequence>
<organism evidence="1 2">
    <name type="scientific">Christiangramia antarctica</name>
    <dbReference type="NCBI Taxonomy" id="2058158"/>
    <lineage>
        <taxon>Bacteria</taxon>
        <taxon>Pseudomonadati</taxon>
        <taxon>Bacteroidota</taxon>
        <taxon>Flavobacteriia</taxon>
        <taxon>Flavobacteriales</taxon>
        <taxon>Flavobacteriaceae</taxon>
        <taxon>Christiangramia</taxon>
    </lineage>
</organism>
<protein>
    <recommendedName>
        <fullName evidence="3">Alginate export domain-containing protein</fullName>
    </recommendedName>
</protein>
<keyword evidence="2" id="KW-1185">Reference proteome</keyword>
<proteinExistence type="predicted"/>
<comment type="caution">
    <text evidence="1">The sequence shown here is derived from an EMBL/GenBank/DDBJ whole genome shotgun (WGS) entry which is preliminary data.</text>
</comment>
<dbReference type="Proteomes" id="UP001597438">
    <property type="component" value="Unassembled WGS sequence"/>
</dbReference>
<reference evidence="2" key="1">
    <citation type="journal article" date="2019" name="Int. J. Syst. Evol. Microbiol.">
        <title>The Global Catalogue of Microorganisms (GCM) 10K type strain sequencing project: providing services to taxonomists for standard genome sequencing and annotation.</title>
        <authorList>
            <consortium name="The Broad Institute Genomics Platform"/>
            <consortium name="The Broad Institute Genome Sequencing Center for Infectious Disease"/>
            <person name="Wu L."/>
            <person name="Ma J."/>
        </authorList>
    </citation>
    <scope>NUCLEOTIDE SEQUENCE [LARGE SCALE GENOMIC DNA]</scope>
    <source>
        <strain evidence="2">KCTC 52925</strain>
    </source>
</reference>
<evidence type="ECO:0000313" key="1">
    <source>
        <dbReference type="EMBL" id="MFD2834507.1"/>
    </source>
</evidence>
<dbReference type="RefSeq" id="WP_251738869.1">
    <property type="nucleotide sequence ID" value="NZ_JBHUOJ010000032.1"/>
</dbReference>
<dbReference type="EMBL" id="JBHUOJ010000032">
    <property type="protein sequence ID" value="MFD2834507.1"/>
    <property type="molecule type" value="Genomic_DNA"/>
</dbReference>
<gene>
    <name evidence="1" type="ORF">ACFSYS_14540</name>
</gene>
<evidence type="ECO:0008006" key="3">
    <source>
        <dbReference type="Google" id="ProtNLM"/>
    </source>
</evidence>
<accession>A0ABW5X7L5</accession>
<name>A0ABW5X7L5_9FLAO</name>